<feature type="compositionally biased region" description="Acidic residues" evidence="7">
    <location>
        <begin position="72"/>
        <end position="82"/>
    </location>
</feature>
<comment type="subcellular location">
    <subcellularLocation>
        <location evidence="1 5 6">Nucleus</location>
    </subcellularLocation>
</comment>
<evidence type="ECO:0000313" key="10">
    <source>
        <dbReference type="WBParaSite" id="PSU_v2.g1948.t1"/>
    </source>
</evidence>
<sequence length="247" mass="26034">MQSAIRSNQGTSHTHGSTSSRTTGSESSSISSSDSKPTSISEASATSSNSSETGKNASDLNSARESINSSPEDSDSGDEELDGSGIINHSDDDSTMVMGGGPMRKRKPAQFLLGNNPPERSQLANSLKLTETQVKIWFQNRRNKYKRQAGGDGETMSNGCGGPQNSFLMPHSLLPALQAHSPSLNSERSAAATLMLNHQNAMHQSLLLGNANNGLNPGSNTDQAAAAAKHFFNLYGALASLNPQQLM</sequence>
<accession>A0A914YJI8</accession>
<name>A0A914YJI8_9BILA</name>
<evidence type="ECO:0000256" key="7">
    <source>
        <dbReference type="SAM" id="MobiDB-lite"/>
    </source>
</evidence>
<dbReference type="Gene3D" id="1.10.10.60">
    <property type="entry name" value="Homeodomain-like"/>
    <property type="match status" value="1"/>
</dbReference>
<evidence type="ECO:0000256" key="6">
    <source>
        <dbReference type="RuleBase" id="RU000682"/>
    </source>
</evidence>
<evidence type="ECO:0000313" key="9">
    <source>
        <dbReference type="Proteomes" id="UP000887577"/>
    </source>
</evidence>
<reference evidence="10" key="1">
    <citation type="submission" date="2022-11" db="UniProtKB">
        <authorList>
            <consortium name="WormBaseParasite"/>
        </authorList>
    </citation>
    <scope>IDENTIFICATION</scope>
</reference>
<dbReference type="PANTHER" id="PTHR24340">
    <property type="entry name" value="HOMEOBOX PROTEIN NKX"/>
    <property type="match status" value="1"/>
</dbReference>
<feature type="DNA-binding region" description="Homeobox" evidence="5">
    <location>
        <begin position="121"/>
        <end position="149"/>
    </location>
</feature>
<dbReference type="GO" id="GO:0030154">
    <property type="term" value="P:cell differentiation"/>
    <property type="evidence" value="ECO:0007669"/>
    <property type="project" value="TreeGrafter"/>
</dbReference>
<dbReference type="WBParaSite" id="PSU_v2.g1948.t1">
    <property type="protein sequence ID" value="PSU_v2.g1948.t1"/>
    <property type="gene ID" value="PSU_v2.g1948"/>
</dbReference>
<feature type="domain" description="Homeobox" evidence="8">
    <location>
        <begin position="119"/>
        <end position="148"/>
    </location>
</feature>
<dbReference type="PROSITE" id="PS00027">
    <property type="entry name" value="HOMEOBOX_1"/>
    <property type="match status" value="1"/>
</dbReference>
<keyword evidence="2 5" id="KW-0238">DNA-binding</keyword>
<dbReference type="GO" id="GO:0005634">
    <property type="term" value="C:nucleus"/>
    <property type="evidence" value="ECO:0007669"/>
    <property type="project" value="UniProtKB-SubCell"/>
</dbReference>
<dbReference type="Proteomes" id="UP000887577">
    <property type="component" value="Unplaced"/>
</dbReference>
<dbReference type="Pfam" id="PF00046">
    <property type="entry name" value="Homeodomain"/>
    <property type="match status" value="1"/>
</dbReference>
<evidence type="ECO:0000256" key="3">
    <source>
        <dbReference type="ARBA" id="ARBA00023155"/>
    </source>
</evidence>
<evidence type="ECO:0000259" key="8">
    <source>
        <dbReference type="PROSITE" id="PS50071"/>
    </source>
</evidence>
<dbReference type="SMART" id="SM00389">
    <property type="entry name" value="HOX"/>
    <property type="match status" value="1"/>
</dbReference>
<keyword evidence="9" id="KW-1185">Reference proteome</keyword>
<dbReference type="GO" id="GO:0000978">
    <property type="term" value="F:RNA polymerase II cis-regulatory region sequence-specific DNA binding"/>
    <property type="evidence" value="ECO:0007669"/>
    <property type="project" value="TreeGrafter"/>
</dbReference>
<keyword evidence="3 5" id="KW-0371">Homeobox</keyword>
<feature type="compositionally biased region" description="Low complexity" evidence="7">
    <location>
        <begin position="11"/>
        <end position="53"/>
    </location>
</feature>
<feature type="region of interest" description="Disordered" evidence="7">
    <location>
        <begin position="1"/>
        <end position="115"/>
    </location>
</feature>
<dbReference type="InterPro" id="IPR001356">
    <property type="entry name" value="HD"/>
</dbReference>
<dbReference type="InterPro" id="IPR009057">
    <property type="entry name" value="Homeodomain-like_sf"/>
</dbReference>
<evidence type="ECO:0000256" key="2">
    <source>
        <dbReference type="ARBA" id="ARBA00023125"/>
    </source>
</evidence>
<dbReference type="SUPFAM" id="SSF46689">
    <property type="entry name" value="Homeodomain-like"/>
    <property type="match status" value="1"/>
</dbReference>
<protein>
    <submittedName>
        <fullName evidence="10">Homeobox domain-containing protein</fullName>
    </submittedName>
</protein>
<dbReference type="GO" id="GO:0000981">
    <property type="term" value="F:DNA-binding transcription factor activity, RNA polymerase II-specific"/>
    <property type="evidence" value="ECO:0007669"/>
    <property type="project" value="InterPro"/>
</dbReference>
<keyword evidence="4 5" id="KW-0539">Nucleus</keyword>
<feature type="compositionally biased region" description="Polar residues" evidence="7">
    <location>
        <begin position="1"/>
        <end position="10"/>
    </location>
</feature>
<dbReference type="CDD" id="cd00086">
    <property type="entry name" value="homeodomain"/>
    <property type="match status" value="1"/>
</dbReference>
<dbReference type="InterPro" id="IPR017970">
    <property type="entry name" value="Homeobox_CS"/>
</dbReference>
<organism evidence="9 10">
    <name type="scientific">Panagrolaimus superbus</name>
    <dbReference type="NCBI Taxonomy" id="310955"/>
    <lineage>
        <taxon>Eukaryota</taxon>
        <taxon>Metazoa</taxon>
        <taxon>Ecdysozoa</taxon>
        <taxon>Nematoda</taxon>
        <taxon>Chromadorea</taxon>
        <taxon>Rhabditida</taxon>
        <taxon>Tylenchina</taxon>
        <taxon>Panagrolaimomorpha</taxon>
        <taxon>Panagrolaimoidea</taxon>
        <taxon>Panagrolaimidae</taxon>
        <taxon>Panagrolaimus</taxon>
    </lineage>
</organism>
<evidence type="ECO:0000256" key="5">
    <source>
        <dbReference type="PROSITE-ProRule" id="PRU00108"/>
    </source>
</evidence>
<dbReference type="AlphaFoldDB" id="A0A914YJI8"/>
<evidence type="ECO:0000256" key="4">
    <source>
        <dbReference type="ARBA" id="ARBA00023242"/>
    </source>
</evidence>
<feature type="compositionally biased region" description="Polar residues" evidence="7">
    <location>
        <begin position="54"/>
        <end position="68"/>
    </location>
</feature>
<dbReference type="InterPro" id="IPR050394">
    <property type="entry name" value="Homeobox_NK-like"/>
</dbReference>
<proteinExistence type="predicted"/>
<evidence type="ECO:0000256" key="1">
    <source>
        <dbReference type="ARBA" id="ARBA00004123"/>
    </source>
</evidence>
<dbReference type="PROSITE" id="PS50071">
    <property type="entry name" value="HOMEOBOX_2"/>
    <property type="match status" value="1"/>
</dbReference>